<comment type="caution">
    <text evidence="2">The sequence shown here is derived from an EMBL/GenBank/DDBJ whole genome shotgun (WGS) entry which is preliminary data.</text>
</comment>
<name>A0ABT2D4G6_9BURK</name>
<dbReference type="Proteomes" id="UP001204621">
    <property type="component" value="Unassembled WGS sequence"/>
</dbReference>
<feature type="chain" id="PRO_5045956694" evidence="1">
    <location>
        <begin position="23"/>
        <end position="182"/>
    </location>
</feature>
<gene>
    <name evidence="2" type="ORF">NX778_19345</name>
</gene>
<reference evidence="2 3" key="1">
    <citation type="submission" date="2022-08" db="EMBL/GenBank/DDBJ databases">
        <title>Reclassification of Massilia species as members of the genera Telluria, Duganella, Pseudoduganella, Mokoshia gen. nov. and Zemynaea gen. nov. using orthogonal and non-orthogonal genome-based approaches.</title>
        <authorList>
            <person name="Bowman J.P."/>
        </authorList>
    </citation>
    <scope>NUCLEOTIDE SEQUENCE [LARGE SCALE GENOMIC DNA]</scope>
    <source>
        <strain evidence="2 3">JCM 31606</strain>
    </source>
</reference>
<proteinExistence type="predicted"/>
<evidence type="ECO:0000313" key="2">
    <source>
        <dbReference type="EMBL" id="MCS0660233.1"/>
    </source>
</evidence>
<evidence type="ECO:0000256" key="1">
    <source>
        <dbReference type="SAM" id="SignalP"/>
    </source>
</evidence>
<feature type="signal peptide" evidence="1">
    <location>
        <begin position="1"/>
        <end position="22"/>
    </location>
</feature>
<protein>
    <submittedName>
        <fullName evidence="2">DUF3617 domain-containing protein</fullName>
    </submittedName>
</protein>
<keyword evidence="3" id="KW-1185">Reference proteome</keyword>
<evidence type="ECO:0000313" key="3">
    <source>
        <dbReference type="Proteomes" id="UP001204621"/>
    </source>
</evidence>
<keyword evidence="1" id="KW-0732">Signal</keyword>
<dbReference type="Pfam" id="PF12276">
    <property type="entry name" value="DUF3617"/>
    <property type="match status" value="1"/>
</dbReference>
<sequence>MPPRHPLLLAACAAALALPAAAQTIKPGLWEVTNNLGDPSGQVQGAMAELQRQMARMPPDQRKMMEQMMAQNGVQMSPDTGGLVARICVTPDMVRNGELPVSQDGNCSQSHSPVSGGKMNFTFNCPGTRTSGSGEVTFRSDTSYTLKAQVLRGGNPTPVTVDSDARWLGADCGVVRPVALPK</sequence>
<dbReference type="RefSeq" id="WP_258813418.1">
    <property type="nucleotide sequence ID" value="NZ_JANUGU010000007.1"/>
</dbReference>
<dbReference type="InterPro" id="IPR022061">
    <property type="entry name" value="DUF3617"/>
</dbReference>
<organism evidence="2 3">
    <name type="scientific">Massilia terrae</name>
    <dbReference type="NCBI Taxonomy" id="1811224"/>
    <lineage>
        <taxon>Bacteria</taxon>
        <taxon>Pseudomonadati</taxon>
        <taxon>Pseudomonadota</taxon>
        <taxon>Betaproteobacteria</taxon>
        <taxon>Burkholderiales</taxon>
        <taxon>Oxalobacteraceae</taxon>
        <taxon>Telluria group</taxon>
        <taxon>Massilia</taxon>
    </lineage>
</organism>
<accession>A0ABT2D4G6</accession>
<dbReference type="EMBL" id="JANUGU010000007">
    <property type="protein sequence ID" value="MCS0660233.1"/>
    <property type="molecule type" value="Genomic_DNA"/>
</dbReference>